<gene>
    <name evidence="2" type="ORF">N7456_004515</name>
</gene>
<evidence type="ECO:0000256" key="1">
    <source>
        <dbReference type="SAM" id="MobiDB-lite"/>
    </source>
</evidence>
<dbReference type="EMBL" id="JAPQKH010000003">
    <property type="protein sequence ID" value="KAJ5107840.1"/>
    <property type="molecule type" value="Genomic_DNA"/>
</dbReference>
<dbReference type="AlphaFoldDB" id="A0A9W9FXJ8"/>
<keyword evidence="3" id="KW-1185">Reference proteome</keyword>
<organism evidence="2 3">
    <name type="scientific">Penicillium angulare</name>
    <dbReference type="NCBI Taxonomy" id="116970"/>
    <lineage>
        <taxon>Eukaryota</taxon>
        <taxon>Fungi</taxon>
        <taxon>Dikarya</taxon>
        <taxon>Ascomycota</taxon>
        <taxon>Pezizomycotina</taxon>
        <taxon>Eurotiomycetes</taxon>
        <taxon>Eurotiomycetidae</taxon>
        <taxon>Eurotiales</taxon>
        <taxon>Aspergillaceae</taxon>
        <taxon>Penicillium</taxon>
    </lineage>
</organism>
<dbReference type="OrthoDB" id="3561817at2759"/>
<proteinExistence type="predicted"/>
<reference evidence="2" key="2">
    <citation type="journal article" date="2023" name="IMA Fungus">
        <title>Comparative genomic study of the Penicillium genus elucidates a diverse pangenome and 15 lateral gene transfer events.</title>
        <authorList>
            <person name="Petersen C."/>
            <person name="Sorensen T."/>
            <person name="Nielsen M.R."/>
            <person name="Sondergaard T.E."/>
            <person name="Sorensen J.L."/>
            <person name="Fitzpatrick D.A."/>
            <person name="Frisvad J.C."/>
            <person name="Nielsen K.L."/>
        </authorList>
    </citation>
    <scope>NUCLEOTIDE SEQUENCE</scope>
    <source>
        <strain evidence="2">IBT 30069</strain>
    </source>
</reference>
<dbReference type="Proteomes" id="UP001149165">
    <property type="component" value="Unassembled WGS sequence"/>
</dbReference>
<accession>A0A9W9FXJ8</accession>
<protein>
    <submittedName>
        <fullName evidence="2">Uncharacterized protein</fullName>
    </submittedName>
</protein>
<evidence type="ECO:0000313" key="2">
    <source>
        <dbReference type="EMBL" id="KAJ5107840.1"/>
    </source>
</evidence>
<comment type="caution">
    <text evidence="2">The sequence shown here is derived from an EMBL/GenBank/DDBJ whole genome shotgun (WGS) entry which is preliminary data.</text>
</comment>
<evidence type="ECO:0000313" key="3">
    <source>
        <dbReference type="Proteomes" id="UP001149165"/>
    </source>
</evidence>
<sequence>MGGLDIIQKEIQEATRLLNVRHRVYDSFATYCDAFVVAHRMKPEEHAIAVELAEGFMKYISVSTYANTNGADYHPISLLKDPPPDRAQPHARAKVAPPRQQPKIPKSESESKSDENCLWHNYAVSGLPVKLPSARKKGDIVEASALVAREVELQTMAKPDYCRPTKIGPDPATGKMTWIISFIGPVPAFSLFGYSDKSQFLSPKPAIAYHNLGCQGYCRPSKCTRLPRCSNCGQPMLKHSGPTGYKCRRPSRCANCHHPHPADDPECLVAPPNLQVKISKEELQRIRAEGNALYLAQNPKVAKNP</sequence>
<name>A0A9W9FXJ8_9EURO</name>
<feature type="region of interest" description="Disordered" evidence="1">
    <location>
        <begin position="76"/>
        <end position="113"/>
    </location>
</feature>
<reference evidence="2" key="1">
    <citation type="submission" date="2022-11" db="EMBL/GenBank/DDBJ databases">
        <authorList>
            <person name="Petersen C."/>
        </authorList>
    </citation>
    <scope>NUCLEOTIDE SEQUENCE</scope>
    <source>
        <strain evidence="2">IBT 30069</strain>
    </source>
</reference>